<keyword evidence="1" id="KW-0678">Repressor</keyword>
<dbReference type="InterPro" id="IPR036271">
    <property type="entry name" value="Tet_transcr_reg_TetR-rel_C_sf"/>
</dbReference>
<dbReference type="InterPro" id="IPR009057">
    <property type="entry name" value="Homeodomain-like_sf"/>
</dbReference>
<accession>A0ABD5W9D0</accession>
<dbReference type="InterPro" id="IPR050109">
    <property type="entry name" value="HTH-type_TetR-like_transc_reg"/>
</dbReference>
<evidence type="ECO:0000313" key="7">
    <source>
        <dbReference type="EMBL" id="MFC7068577.1"/>
    </source>
</evidence>
<proteinExistence type="predicted"/>
<evidence type="ECO:0000256" key="1">
    <source>
        <dbReference type="ARBA" id="ARBA00022491"/>
    </source>
</evidence>
<dbReference type="Proteomes" id="UP001596461">
    <property type="component" value="Unassembled WGS sequence"/>
</dbReference>
<keyword evidence="2" id="KW-0805">Transcription regulation</keyword>
<dbReference type="InterPro" id="IPR001647">
    <property type="entry name" value="HTH_TetR"/>
</dbReference>
<protein>
    <submittedName>
        <fullName evidence="7">TetR/AcrR family transcriptional regulator</fullName>
    </submittedName>
</protein>
<evidence type="ECO:0000256" key="3">
    <source>
        <dbReference type="ARBA" id="ARBA00023125"/>
    </source>
</evidence>
<dbReference type="GeneID" id="81126905"/>
<dbReference type="Gene3D" id="1.10.357.10">
    <property type="entry name" value="Tetracycline Repressor, domain 2"/>
    <property type="match status" value="1"/>
</dbReference>
<dbReference type="Pfam" id="PF13977">
    <property type="entry name" value="TetR_C_6"/>
    <property type="match status" value="1"/>
</dbReference>
<evidence type="ECO:0000259" key="6">
    <source>
        <dbReference type="PROSITE" id="PS50977"/>
    </source>
</evidence>
<evidence type="ECO:0000256" key="2">
    <source>
        <dbReference type="ARBA" id="ARBA00023015"/>
    </source>
</evidence>
<evidence type="ECO:0000313" key="8">
    <source>
        <dbReference type="Proteomes" id="UP001596461"/>
    </source>
</evidence>
<dbReference type="EMBL" id="JBHTAH010000002">
    <property type="protein sequence ID" value="MFC7068577.1"/>
    <property type="molecule type" value="Genomic_DNA"/>
</dbReference>
<keyword evidence="3 5" id="KW-0238">DNA-binding</keyword>
<dbReference type="AlphaFoldDB" id="A0ABD5W9D0"/>
<dbReference type="GO" id="GO:0003677">
    <property type="term" value="F:DNA binding"/>
    <property type="evidence" value="ECO:0007669"/>
    <property type="project" value="UniProtKB-UniRule"/>
</dbReference>
<feature type="DNA-binding region" description="H-T-H motif" evidence="5">
    <location>
        <begin position="31"/>
        <end position="50"/>
    </location>
</feature>
<feature type="domain" description="HTH tetR-type" evidence="6">
    <location>
        <begin position="8"/>
        <end position="68"/>
    </location>
</feature>
<sequence>MSSDGATGDTKARIMDAVRVALAKHGYADLTTKKVAAEADVSEAGIFYHYDSKDELVAAFVEWCAEGTSTRFDDLPDDPTDRLYAACDVLLVAEDDPQAAGVSVAFMELLSHAPYDETLQGPLRRYEEFVLGELADVVRAGVESGAFRDVDPEATAAFLLAACDGVTGFGLALDMTEANAHVRERLRAYLDTVVVADP</sequence>
<comment type="caution">
    <text evidence="7">The sequence shown here is derived from an EMBL/GenBank/DDBJ whole genome shotgun (WGS) entry which is preliminary data.</text>
</comment>
<organism evidence="7 8">
    <name type="scientific">Halobaculum lipolyticum</name>
    <dbReference type="NCBI Taxonomy" id="3032001"/>
    <lineage>
        <taxon>Archaea</taxon>
        <taxon>Methanobacteriati</taxon>
        <taxon>Methanobacteriota</taxon>
        <taxon>Stenosarchaea group</taxon>
        <taxon>Halobacteria</taxon>
        <taxon>Halobacteriales</taxon>
        <taxon>Haloferacaceae</taxon>
        <taxon>Halobaculum</taxon>
    </lineage>
</organism>
<dbReference type="PROSITE" id="PS50977">
    <property type="entry name" value="HTH_TETR_2"/>
    <property type="match status" value="1"/>
</dbReference>
<dbReference type="InterPro" id="IPR039538">
    <property type="entry name" value="BetI_C"/>
</dbReference>
<dbReference type="PANTHER" id="PTHR30055:SF234">
    <property type="entry name" value="HTH-TYPE TRANSCRIPTIONAL REGULATOR BETI"/>
    <property type="match status" value="1"/>
</dbReference>
<evidence type="ECO:0000256" key="4">
    <source>
        <dbReference type="ARBA" id="ARBA00023163"/>
    </source>
</evidence>
<reference evidence="7 8" key="1">
    <citation type="journal article" date="2019" name="Int. J. Syst. Evol. Microbiol.">
        <title>The Global Catalogue of Microorganisms (GCM) 10K type strain sequencing project: providing services to taxonomists for standard genome sequencing and annotation.</title>
        <authorList>
            <consortium name="The Broad Institute Genomics Platform"/>
            <consortium name="The Broad Institute Genome Sequencing Center for Infectious Disease"/>
            <person name="Wu L."/>
            <person name="Ma J."/>
        </authorList>
    </citation>
    <scope>NUCLEOTIDE SEQUENCE [LARGE SCALE GENOMIC DNA]</scope>
    <source>
        <strain evidence="7 8">DT31</strain>
    </source>
</reference>
<evidence type="ECO:0000256" key="5">
    <source>
        <dbReference type="PROSITE-ProRule" id="PRU00335"/>
    </source>
</evidence>
<dbReference type="PANTHER" id="PTHR30055">
    <property type="entry name" value="HTH-TYPE TRANSCRIPTIONAL REGULATOR RUTR"/>
    <property type="match status" value="1"/>
</dbReference>
<gene>
    <name evidence="7" type="ORF">ACFQL9_02910</name>
</gene>
<dbReference type="SUPFAM" id="SSF46689">
    <property type="entry name" value="Homeodomain-like"/>
    <property type="match status" value="1"/>
</dbReference>
<keyword evidence="4" id="KW-0804">Transcription</keyword>
<dbReference type="Pfam" id="PF00440">
    <property type="entry name" value="TetR_N"/>
    <property type="match status" value="1"/>
</dbReference>
<keyword evidence="8" id="KW-1185">Reference proteome</keyword>
<dbReference type="RefSeq" id="WP_284033613.1">
    <property type="nucleotide sequence ID" value="NZ_CP126155.1"/>
</dbReference>
<dbReference type="SUPFAM" id="SSF48498">
    <property type="entry name" value="Tetracyclin repressor-like, C-terminal domain"/>
    <property type="match status" value="1"/>
</dbReference>
<dbReference type="PRINTS" id="PR00455">
    <property type="entry name" value="HTHTETR"/>
</dbReference>
<name>A0ABD5W9D0_9EURY</name>